<dbReference type="SUPFAM" id="SSF48726">
    <property type="entry name" value="Immunoglobulin"/>
    <property type="match status" value="1"/>
</dbReference>
<sequence length="108" mass="12299">DISHNQTVQPDHTVTITCKHDPAIDCVKKNTTQHCMHWYHQIPGEAPKLLIYLTDERASGVSTRFSGSESGNHIDFTLTISKVQPEDSGVYFCQSQHFLNSTFFRFTQ</sequence>
<reference evidence="2" key="4">
    <citation type="submission" date="2025-09" db="UniProtKB">
        <authorList>
            <consortium name="Ensembl"/>
        </authorList>
    </citation>
    <scope>IDENTIFICATION</scope>
</reference>
<evidence type="ECO:0000259" key="1">
    <source>
        <dbReference type="PROSITE" id="PS50835"/>
    </source>
</evidence>
<dbReference type="Proteomes" id="UP000018467">
    <property type="component" value="Unassembled WGS sequence"/>
</dbReference>
<dbReference type="PANTHER" id="PTHR23267">
    <property type="entry name" value="IMMUNOGLOBULIN LIGHT CHAIN"/>
    <property type="match status" value="1"/>
</dbReference>
<name>A0A3B1IGN3_ASTMX</name>
<dbReference type="InterPro" id="IPR003599">
    <property type="entry name" value="Ig_sub"/>
</dbReference>
<dbReference type="SMART" id="SM00406">
    <property type="entry name" value="IGv"/>
    <property type="match status" value="1"/>
</dbReference>
<dbReference type="InterPro" id="IPR013106">
    <property type="entry name" value="Ig_V-set"/>
</dbReference>
<dbReference type="Bgee" id="ENSAMXG00000040934">
    <property type="expression patterns" value="Expressed in mesonephros and 5 other cell types or tissues"/>
</dbReference>
<dbReference type="SMART" id="SM00409">
    <property type="entry name" value="IG"/>
    <property type="match status" value="1"/>
</dbReference>
<dbReference type="AlphaFoldDB" id="A0A3B1IGN3"/>
<dbReference type="InterPro" id="IPR013783">
    <property type="entry name" value="Ig-like_fold"/>
</dbReference>
<dbReference type="InParanoid" id="A0A3B1IGN3"/>
<dbReference type="Pfam" id="PF07686">
    <property type="entry name" value="V-set"/>
    <property type="match status" value="1"/>
</dbReference>
<dbReference type="InterPro" id="IPR007110">
    <property type="entry name" value="Ig-like_dom"/>
</dbReference>
<dbReference type="Ensembl" id="ENSAMXT00000048621.1">
    <property type="protein sequence ID" value="ENSAMXP00000028846.1"/>
    <property type="gene ID" value="ENSAMXG00000040934.1"/>
</dbReference>
<reference evidence="3" key="1">
    <citation type="submission" date="2013-03" db="EMBL/GenBank/DDBJ databases">
        <authorList>
            <person name="Jeffery W."/>
            <person name="Warren W."/>
            <person name="Wilson R.K."/>
        </authorList>
    </citation>
    <scope>NUCLEOTIDE SEQUENCE</scope>
    <source>
        <strain evidence="3">female</strain>
    </source>
</reference>
<keyword evidence="3" id="KW-1185">Reference proteome</keyword>
<dbReference type="InterPro" id="IPR036179">
    <property type="entry name" value="Ig-like_dom_sf"/>
</dbReference>
<dbReference type="GeneTree" id="ENSGT01150000286991"/>
<dbReference type="InterPro" id="IPR050150">
    <property type="entry name" value="IgV_Light_Chain"/>
</dbReference>
<reference evidence="3" key="2">
    <citation type="journal article" date="2014" name="Nat. Commun.">
        <title>The cavefish genome reveals candidate genes for eye loss.</title>
        <authorList>
            <person name="McGaugh S.E."/>
            <person name="Gross J.B."/>
            <person name="Aken B."/>
            <person name="Blin M."/>
            <person name="Borowsky R."/>
            <person name="Chalopin D."/>
            <person name="Hinaux H."/>
            <person name="Jeffery W.R."/>
            <person name="Keene A."/>
            <person name="Ma L."/>
            <person name="Minx P."/>
            <person name="Murphy D."/>
            <person name="O'Quin K.E."/>
            <person name="Retaux S."/>
            <person name="Rohner N."/>
            <person name="Searle S.M."/>
            <person name="Stahl B.A."/>
            <person name="Tabin C."/>
            <person name="Volff J.N."/>
            <person name="Yoshizawa M."/>
            <person name="Warren W.C."/>
        </authorList>
    </citation>
    <scope>NUCLEOTIDE SEQUENCE [LARGE SCALE GENOMIC DNA]</scope>
    <source>
        <strain evidence="3">female</strain>
    </source>
</reference>
<evidence type="ECO:0000313" key="3">
    <source>
        <dbReference type="Proteomes" id="UP000018467"/>
    </source>
</evidence>
<evidence type="ECO:0000313" key="2">
    <source>
        <dbReference type="Ensembl" id="ENSAMXP00000028846.1"/>
    </source>
</evidence>
<protein>
    <recommendedName>
        <fullName evidence="1">Ig-like domain-containing protein</fullName>
    </recommendedName>
</protein>
<feature type="domain" description="Ig-like" evidence="1">
    <location>
        <begin position="1"/>
        <end position="108"/>
    </location>
</feature>
<organism evidence="2 3">
    <name type="scientific">Astyanax mexicanus</name>
    <name type="common">Blind cave fish</name>
    <name type="synonym">Astyanax fasciatus mexicanus</name>
    <dbReference type="NCBI Taxonomy" id="7994"/>
    <lineage>
        <taxon>Eukaryota</taxon>
        <taxon>Metazoa</taxon>
        <taxon>Chordata</taxon>
        <taxon>Craniata</taxon>
        <taxon>Vertebrata</taxon>
        <taxon>Euteleostomi</taxon>
        <taxon>Actinopterygii</taxon>
        <taxon>Neopterygii</taxon>
        <taxon>Teleostei</taxon>
        <taxon>Ostariophysi</taxon>
        <taxon>Characiformes</taxon>
        <taxon>Characoidei</taxon>
        <taxon>Acestrorhamphidae</taxon>
        <taxon>Acestrorhamphinae</taxon>
        <taxon>Astyanax</taxon>
    </lineage>
</organism>
<dbReference type="Gene3D" id="2.60.40.10">
    <property type="entry name" value="Immunoglobulins"/>
    <property type="match status" value="1"/>
</dbReference>
<reference evidence="2" key="3">
    <citation type="submission" date="2025-08" db="UniProtKB">
        <authorList>
            <consortium name="Ensembl"/>
        </authorList>
    </citation>
    <scope>IDENTIFICATION</scope>
</reference>
<proteinExistence type="predicted"/>
<accession>A0A3B1IGN3</accession>
<dbReference type="PROSITE" id="PS50835">
    <property type="entry name" value="IG_LIKE"/>
    <property type="match status" value="1"/>
</dbReference>